<dbReference type="RefSeq" id="XP_016266463.1">
    <property type="nucleotide sequence ID" value="XM_016402566.1"/>
</dbReference>
<gene>
    <name evidence="1" type="ORF">PV06_01928</name>
</gene>
<keyword evidence="2" id="KW-1185">Reference proteome</keyword>
<dbReference type="STRING" id="215243.A0A0D2C8T4"/>
<evidence type="ECO:0000313" key="2">
    <source>
        <dbReference type="Proteomes" id="UP000053342"/>
    </source>
</evidence>
<reference evidence="1 2" key="1">
    <citation type="submission" date="2015-01" db="EMBL/GenBank/DDBJ databases">
        <title>The Genome Sequence of Exophiala oligosperma CBS72588.</title>
        <authorList>
            <consortium name="The Broad Institute Genomics Platform"/>
            <person name="Cuomo C."/>
            <person name="de Hoog S."/>
            <person name="Gorbushina A."/>
            <person name="Stielow B."/>
            <person name="Teixiera M."/>
            <person name="Abouelleil A."/>
            <person name="Chapman S.B."/>
            <person name="Priest M."/>
            <person name="Young S.K."/>
            <person name="Wortman J."/>
            <person name="Nusbaum C."/>
            <person name="Birren B."/>
        </authorList>
    </citation>
    <scope>NUCLEOTIDE SEQUENCE [LARGE SCALE GENOMIC DNA]</scope>
    <source>
        <strain evidence="1 2">CBS 72588</strain>
    </source>
</reference>
<dbReference type="EMBL" id="KN847333">
    <property type="protein sequence ID" value="KIW46247.1"/>
    <property type="molecule type" value="Genomic_DNA"/>
</dbReference>
<evidence type="ECO:0000313" key="1">
    <source>
        <dbReference type="EMBL" id="KIW46247.1"/>
    </source>
</evidence>
<accession>A0A0D2C8T4</accession>
<sequence length="210" mass="23068">MATNFEPVDHSHLFEEGGRLYTRPSTFEDYPTLQPAMRLIIEVGPTMNVGSLSRGTPLTIIPLMAGRLVSEPGFEVNVDCHQVGTGPDYIHHDPDGRRMRLKTDILVGDEDSQYINVHYEGILDITNAMRRILGRDEWCTSTEFGNQFTTVSFETGSLRYKALEQGVFVASGRVLITMEGPKIEYLISKVCKGPGPNPTGSTTGSGSNTG</sequence>
<dbReference type="GeneID" id="27354002"/>
<dbReference type="AlphaFoldDB" id="A0A0D2C8T4"/>
<dbReference type="Pfam" id="PF11578">
    <property type="entry name" value="DUF3237"/>
    <property type="match status" value="1"/>
</dbReference>
<organism evidence="1 2">
    <name type="scientific">Exophiala oligosperma</name>
    <dbReference type="NCBI Taxonomy" id="215243"/>
    <lineage>
        <taxon>Eukaryota</taxon>
        <taxon>Fungi</taxon>
        <taxon>Dikarya</taxon>
        <taxon>Ascomycota</taxon>
        <taxon>Pezizomycotina</taxon>
        <taxon>Eurotiomycetes</taxon>
        <taxon>Chaetothyriomycetidae</taxon>
        <taxon>Chaetothyriales</taxon>
        <taxon>Herpotrichiellaceae</taxon>
        <taxon>Exophiala</taxon>
    </lineage>
</organism>
<dbReference type="HOGENOM" id="CLU_096872_1_0_1"/>
<dbReference type="VEuPathDB" id="FungiDB:PV06_01928"/>
<name>A0A0D2C8T4_9EURO</name>
<dbReference type="Gene3D" id="2.40.160.20">
    <property type="match status" value="1"/>
</dbReference>
<proteinExistence type="predicted"/>
<protein>
    <submittedName>
        <fullName evidence="1">Uncharacterized protein</fullName>
    </submittedName>
</protein>
<dbReference type="OrthoDB" id="2544694at2759"/>
<dbReference type="Proteomes" id="UP000053342">
    <property type="component" value="Unassembled WGS sequence"/>
</dbReference>